<evidence type="ECO:0000256" key="1">
    <source>
        <dbReference type="SAM" id="MobiDB-lite"/>
    </source>
</evidence>
<dbReference type="RefSeq" id="WP_074932322.1">
    <property type="nucleotide sequence ID" value="NZ_FORI01000007.1"/>
</dbReference>
<keyword evidence="2" id="KW-1133">Transmembrane helix</keyword>
<reference evidence="4" key="1">
    <citation type="submission" date="2016-10" db="EMBL/GenBank/DDBJ databases">
        <authorList>
            <person name="Varghese N."/>
            <person name="Submissions S."/>
        </authorList>
    </citation>
    <scope>NUCLEOTIDE SEQUENCE [LARGE SCALE GENOMIC DNA]</scope>
    <source>
        <strain evidence="4">XBD1002</strain>
    </source>
</reference>
<protein>
    <submittedName>
        <fullName evidence="3">Uncharacterized protein</fullName>
    </submittedName>
</protein>
<dbReference type="AlphaFoldDB" id="A0A1I3LP42"/>
<feature type="transmembrane region" description="Helical" evidence="2">
    <location>
        <begin position="12"/>
        <end position="31"/>
    </location>
</feature>
<dbReference type="EMBL" id="FORI01000007">
    <property type="protein sequence ID" value="SFI86310.1"/>
    <property type="molecule type" value="Genomic_DNA"/>
</dbReference>
<keyword evidence="2" id="KW-0472">Membrane</keyword>
<evidence type="ECO:0000313" key="4">
    <source>
        <dbReference type="Proteomes" id="UP000182737"/>
    </source>
</evidence>
<feature type="region of interest" description="Disordered" evidence="1">
    <location>
        <begin position="33"/>
        <end position="53"/>
    </location>
</feature>
<evidence type="ECO:0000313" key="3">
    <source>
        <dbReference type="EMBL" id="SFI86310.1"/>
    </source>
</evidence>
<proteinExistence type="predicted"/>
<dbReference type="Proteomes" id="UP000182737">
    <property type="component" value="Unassembled WGS sequence"/>
</dbReference>
<organism evidence="3 4">
    <name type="scientific">Treponema bryantii</name>
    <dbReference type="NCBI Taxonomy" id="163"/>
    <lineage>
        <taxon>Bacteria</taxon>
        <taxon>Pseudomonadati</taxon>
        <taxon>Spirochaetota</taxon>
        <taxon>Spirochaetia</taxon>
        <taxon>Spirochaetales</taxon>
        <taxon>Treponemataceae</taxon>
        <taxon>Treponema</taxon>
    </lineage>
</organism>
<keyword evidence="4" id="KW-1185">Reference proteome</keyword>
<gene>
    <name evidence="3" type="ORF">SAMN04487775_107101</name>
</gene>
<sequence length="73" mass="8244">MAKIKKSDIALVRTVFLILLSLVSFIAGFSFSNKKNSQKRNPNVPRIRSTPDRSFGVPQNQTAMFFLEPEVTD</sequence>
<name>A0A1I3LP42_9SPIR</name>
<keyword evidence="2" id="KW-0812">Transmembrane</keyword>
<evidence type="ECO:0000256" key="2">
    <source>
        <dbReference type="SAM" id="Phobius"/>
    </source>
</evidence>
<accession>A0A1I3LP42</accession>